<name>G0MD14_CAEBE</name>
<dbReference type="InParanoid" id="G0MD14"/>
<dbReference type="EMBL" id="GL379790">
    <property type="protein sequence ID" value="EGT49505.1"/>
    <property type="molecule type" value="Genomic_DNA"/>
</dbReference>
<sequence length="96" mass="10637">MGPTLLLTPPSNSQLVNLDVMVRVTIMSNPGESLLYGPSFLFTLGGDEDVMSKGRKPVKYRILAWTCTQKEPKIQLCPIYSGEEKTGTQYHPHADV</sequence>
<dbReference type="Proteomes" id="UP000008068">
    <property type="component" value="Unassembled WGS sequence"/>
</dbReference>
<accession>G0MD14</accession>
<organism evidence="2">
    <name type="scientific">Caenorhabditis brenneri</name>
    <name type="common">Nematode worm</name>
    <dbReference type="NCBI Taxonomy" id="135651"/>
    <lineage>
        <taxon>Eukaryota</taxon>
        <taxon>Metazoa</taxon>
        <taxon>Ecdysozoa</taxon>
        <taxon>Nematoda</taxon>
        <taxon>Chromadorea</taxon>
        <taxon>Rhabditida</taxon>
        <taxon>Rhabditina</taxon>
        <taxon>Rhabditomorpha</taxon>
        <taxon>Rhabditoidea</taxon>
        <taxon>Rhabditidae</taxon>
        <taxon>Peloderinae</taxon>
        <taxon>Caenorhabditis</taxon>
    </lineage>
</organism>
<reference evidence="2" key="1">
    <citation type="submission" date="2011-07" db="EMBL/GenBank/DDBJ databases">
        <authorList>
            <consortium name="Caenorhabditis brenneri Sequencing and Analysis Consortium"/>
            <person name="Wilson R.K."/>
        </authorList>
    </citation>
    <scope>NUCLEOTIDE SEQUENCE [LARGE SCALE GENOMIC DNA]</scope>
    <source>
        <strain evidence="2">PB2801</strain>
    </source>
</reference>
<dbReference type="HOGENOM" id="CLU_2361580_0_0_1"/>
<keyword evidence="2" id="KW-1185">Reference proteome</keyword>
<gene>
    <name evidence="1" type="ORF">CAEBREN_02746</name>
</gene>
<protein>
    <submittedName>
        <fullName evidence="1">Uncharacterized protein</fullName>
    </submittedName>
</protein>
<evidence type="ECO:0000313" key="1">
    <source>
        <dbReference type="EMBL" id="EGT49505.1"/>
    </source>
</evidence>
<dbReference type="AlphaFoldDB" id="G0MD14"/>
<evidence type="ECO:0000313" key="2">
    <source>
        <dbReference type="Proteomes" id="UP000008068"/>
    </source>
</evidence>
<proteinExistence type="predicted"/>